<protein>
    <submittedName>
        <fullName evidence="2">Uncharacterized protein</fullName>
    </submittedName>
</protein>
<keyword evidence="1" id="KW-0175">Coiled coil</keyword>
<reference evidence="2 3" key="1">
    <citation type="submission" date="2021-06" db="EMBL/GenBank/DDBJ databases">
        <title>Caerostris extrusa draft genome.</title>
        <authorList>
            <person name="Kono N."/>
            <person name="Arakawa K."/>
        </authorList>
    </citation>
    <scope>NUCLEOTIDE SEQUENCE [LARGE SCALE GENOMIC DNA]</scope>
</reference>
<proteinExistence type="predicted"/>
<dbReference type="AlphaFoldDB" id="A0AAV4QS33"/>
<gene>
    <name evidence="2" type="ORF">CEXT_364481</name>
</gene>
<comment type="caution">
    <text evidence="2">The sequence shown here is derived from an EMBL/GenBank/DDBJ whole genome shotgun (WGS) entry which is preliminary data.</text>
</comment>
<dbReference type="Gene3D" id="1.10.287.1490">
    <property type="match status" value="1"/>
</dbReference>
<evidence type="ECO:0000256" key="1">
    <source>
        <dbReference type="SAM" id="Coils"/>
    </source>
</evidence>
<evidence type="ECO:0000313" key="3">
    <source>
        <dbReference type="Proteomes" id="UP001054945"/>
    </source>
</evidence>
<evidence type="ECO:0000313" key="2">
    <source>
        <dbReference type="EMBL" id="GIY11701.1"/>
    </source>
</evidence>
<feature type="coiled-coil region" evidence="1">
    <location>
        <begin position="166"/>
        <end position="200"/>
    </location>
</feature>
<feature type="coiled-coil region" evidence="1">
    <location>
        <begin position="19"/>
        <end position="116"/>
    </location>
</feature>
<keyword evidence="3" id="KW-1185">Reference proteome</keyword>
<accession>A0AAV4QS33</accession>
<dbReference type="Proteomes" id="UP001054945">
    <property type="component" value="Unassembled WGS sequence"/>
</dbReference>
<dbReference type="EMBL" id="BPLR01006683">
    <property type="protein sequence ID" value="GIY11701.1"/>
    <property type="molecule type" value="Genomic_DNA"/>
</dbReference>
<sequence length="266" mass="31094">MLGQISDLETELHAIMEELSSKTKTIDGLNETMLKLERENSDILVKVKEKEAVITEKKNAILNNESTIKLLEDELQSLKDERDRVNSEISNKELEIKELNQTCQQMEKESEATRFEYFRMKESLENLMKIHSTTRETIQVLTEKNAVLENEKLHSNLSFTEKDAAYKQVLTEKMHLETEIQKLLEDNKSLNLLLNEKNQESNLLDETICKMTNLVDESDSNIHDFLLYLSNSNNRLRDLADKYFTHFKKLQYNDQSLTSKNSELQK</sequence>
<name>A0AAV4QS33_CAEEX</name>
<organism evidence="2 3">
    <name type="scientific">Caerostris extrusa</name>
    <name type="common">Bark spider</name>
    <name type="synonym">Caerostris bankana</name>
    <dbReference type="NCBI Taxonomy" id="172846"/>
    <lineage>
        <taxon>Eukaryota</taxon>
        <taxon>Metazoa</taxon>
        <taxon>Ecdysozoa</taxon>
        <taxon>Arthropoda</taxon>
        <taxon>Chelicerata</taxon>
        <taxon>Arachnida</taxon>
        <taxon>Araneae</taxon>
        <taxon>Araneomorphae</taxon>
        <taxon>Entelegynae</taxon>
        <taxon>Araneoidea</taxon>
        <taxon>Araneidae</taxon>
        <taxon>Caerostris</taxon>
    </lineage>
</organism>